<dbReference type="GeneID" id="63210216"/>
<dbReference type="Proteomes" id="UP000229090">
    <property type="component" value="Segment"/>
</dbReference>
<sequence>MTLARIAFVVLITIAALVSAANLAAVHWAIGVVLYVLPILAFDAAIRWAKQERTAR</sequence>
<dbReference type="EMBL" id="MG009575">
    <property type="protein sequence ID" value="ATN94075.1"/>
    <property type="molecule type" value="Genomic_DNA"/>
</dbReference>
<feature type="transmembrane region" description="Helical" evidence="1">
    <location>
        <begin position="30"/>
        <end position="49"/>
    </location>
</feature>
<keyword evidence="1" id="KW-0472">Membrane</keyword>
<accession>A0A2D1GQ32</accession>
<organism evidence="2 3">
    <name type="scientific">Mycobacterium phage Kumao</name>
    <dbReference type="NCBI Taxonomy" id="2041344"/>
    <lineage>
        <taxon>Viruses</taxon>
        <taxon>Duplodnaviria</taxon>
        <taxon>Heunggongvirae</taxon>
        <taxon>Uroviricota</taxon>
        <taxon>Caudoviricetes</taxon>
        <taxon>Vilmaviridae</taxon>
        <taxon>Kumaovirus</taxon>
        <taxon>Kumaovirus kumao</taxon>
    </lineage>
</organism>
<proteinExistence type="predicted"/>
<evidence type="ECO:0000313" key="3">
    <source>
        <dbReference type="Proteomes" id="UP000229090"/>
    </source>
</evidence>
<dbReference type="KEGG" id="vg:63210216"/>
<reference evidence="3" key="1">
    <citation type="submission" date="2017-09" db="EMBL/GenBank/DDBJ databases">
        <authorList>
            <person name="Ehlers B."/>
            <person name="Leendertz F.H."/>
        </authorList>
    </citation>
    <scope>NUCLEOTIDE SEQUENCE [LARGE SCALE GENOMIC DNA]</scope>
</reference>
<evidence type="ECO:0000256" key="1">
    <source>
        <dbReference type="SAM" id="Phobius"/>
    </source>
</evidence>
<evidence type="ECO:0000313" key="2">
    <source>
        <dbReference type="EMBL" id="ATN94075.1"/>
    </source>
</evidence>
<keyword evidence="1" id="KW-1133">Transmembrane helix</keyword>
<protein>
    <submittedName>
        <fullName evidence="2">Uncharacterized protein</fullName>
    </submittedName>
</protein>
<keyword evidence="1" id="KW-0812">Transmembrane</keyword>
<name>A0A2D1GQ32_9CAUD</name>
<keyword evidence="3" id="KW-1185">Reference proteome</keyword>
<gene>
    <name evidence="2" type="primary">113</name>
    <name evidence="2" type="ORF">SEA_KUMAO_113</name>
</gene>
<dbReference type="RefSeq" id="YP_010013602.1">
    <property type="nucleotide sequence ID" value="NC_053512.1"/>
</dbReference>